<feature type="domain" description="Protein kinase" evidence="9">
    <location>
        <begin position="17"/>
        <end position="276"/>
    </location>
</feature>
<dbReference type="InterPro" id="IPR017441">
    <property type="entry name" value="Protein_kinase_ATP_BS"/>
</dbReference>
<dbReference type="OrthoDB" id="5979581at2759"/>
<feature type="region of interest" description="Disordered" evidence="8">
    <location>
        <begin position="1108"/>
        <end position="1183"/>
    </location>
</feature>
<dbReference type="EMBL" id="WJQU01000002">
    <property type="protein sequence ID" value="KAJ6642151.1"/>
    <property type="molecule type" value="Genomic_DNA"/>
</dbReference>
<dbReference type="Gene3D" id="1.10.510.10">
    <property type="entry name" value="Transferase(Phosphotransferase) domain 1"/>
    <property type="match status" value="1"/>
</dbReference>
<feature type="compositionally biased region" description="Polar residues" evidence="8">
    <location>
        <begin position="1165"/>
        <end position="1174"/>
    </location>
</feature>
<dbReference type="GO" id="GO:0004674">
    <property type="term" value="F:protein serine/threonine kinase activity"/>
    <property type="evidence" value="ECO:0007669"/>
    <property type="project" value="UniProtKB-KW"/>
</dbReference>
<keyword evidence="3 7" id="KW-0547">Nucleotide-binding</keyword>
<feature type="compositionally biased region" description="Polar residues" evidence="8">
    <location>
        <begin position="577"/>
        <end position="614"/>
    </location>
</feature>
<evidence type="ECO:0000256" key="8">
    <source>
        <dbReference type="SAM" id="MobiDB-lite"/>
    </source>
</evidence>
<evidence type="ECO:0000256" key="3">
    <source>
        <dbReference type="ARBA" id="ARBA00022741"/>
    </source>
</evidence>
<keyword evidence="5 7" id="KW-0067">ATP-binding</keyword>
<dbReference type="InterPro" id="IPR047916">
    <property type="entry name" value="TTBK_Asator-like_STKc"/>
</dbReference>
<evidence type="ECO:0000313" key="11">
    <source>
        <dbReference type="Proteomes" id="UP001151699"/>
    </source>
</evidence>
<reference evidence="10" key="1">
    <citation type="submission" date="2022-07" db="EMBL/GenBank/DDBJ databases">
        <authorList>
            <person name="Trinca V."/>
            <person name="Uliana J.V.C."/>
            <person name="Torres T.T."/>
            <person name="Ward R.J."/>
            <person name="Monesi N."/>
        </authorList>
    </citation>
    <scope>NUCLEOTIDE SEQUENCE</scope>
    <source>
        <strain evidence="10">HSMRA1968</strain>
        <tissue evidence="10">Whole embryos</tissue>
    </source>
</reference>
<evidence type="ECO:0000256" key="4">
    <source>
        <dbReference type="ARBA" id="ARBA00022777"/>
    </source>
</evidence>
<evidence type="ECO:0000256" key="5">
    <source>
        <dbReference type="ARBA" id="ARBA00022840"/>
    </source>
</evidence>
<dbReference type="InterPro" id="IPR000719">
    <property type="entry name" value="Prot_kinase_dom"/>
</dbReference>
<protein>
    <submittedName>
        <fullName evidence="10">Tau-tubulin kinase like Asator</fullName>
    </submittedName>
</protein>
<dbReference type="PROSITE" id="PS00107">
    <property type="entry name" value="PROTEIN_KINASE_ATP"/>
    <property type="match status" value="1"/>
</dbReference>
<comment type="similarity">
    <text evidence="6">Belongs to the protein kinase superfamily. CK1 Ser/Thr protein kinase family.</text>
</comment>
<keyword evidence="11" id="KW-1185">Reference proteome</keyword>
<feature type="compositionally biased region" description="Basic residues" evidence="8">
    <location>
        <begin position="683"/>
        <end position="692"/>
    </location>
</feature>
<sequence length="1384" mass="154444">MASEDLLQPGHVVKERWKVARKIGGGGFGEIYEGQDLLTREPVALKVESARQPKQVLKMEVAVLKKLQGKEHVCRFIGCGRNDRFNYVVMQLHAKNLAELRRAQPRGAFSLSTTLRLGIQILRAIETIHAVGFLHRDIKPSNFSMGRLLCNSRKVYMLDFGLARQYTTGTGEVRVPRTAAGFRGTVRYASINAHRNREMGRHDDLWSLFYMLVEFVNGQLPWRKIKDKEQVGLMKEKYDHRLLLKHLPSDLKQFLEHIQSLGYADKPDYAMLASLFERCMKRRGIKECDPFDWEKTESVSANTGQANMPGAMQTAIQMKNNEPLHGNITQMTVAVSNGSGMEYARRRVDAETVNMATTEPANQHHREKLPVDKNFNAAPPTPEVQQSGSPAGIVNQNVSVSLTTNAIRQPIDPYNCHAYYMRKKNQPTANSDAVTNKVSGNKFFLRSFGHDSFSSYPSQPTQSLSHDLIISQFKQQSVGNFNKAEKKANNEANQNDASPVKRRSTSQMDNEVDNQYNDNGGQPIKMTPEKTTYGRLRVLTAPPTSVHEMGASETASPRENDGSPFSFDKGAVVSLGGSDQQRRNVVSSAGATSRRSNLRPSSGTGSTQRLSGCTTRDHSVTQCALIDDDNVSALQQVTRGGGALTLASQWKSQFDDSEETTDNEWKQEPQSPDHKSHVVSHSLQHHSSKLKKKEAKRKRCHLNIAGIENYTNLQDLLPHCWSEPSLGNVLRRELEPPVLQQAAFDDTIFRMDIIRNVGVREICCDSVMKSAENLHHRYSLPNINFKETEYIKCNRQPVVDSKPPIVSNQANANQSQMSKSFGRQNTVSEPQEDECAVSGRLEIRVLPQEQSPNPEESIYFDAITNGGGAVVNIRSDIIETKSSKAREASMQAVLNREPVEKKPAIFRSASQVETQSFNRSQCDAVVKPLIKAKPTVDQINSKIQEIELSRSLALSELNKANEPVIEKLNVDLTNKKTHIDTISKREFPLIYTDDDVPSTEFPPKQMPHAMTTDCSVSSQGPLVGITPGGECFGVVGGQRMTLSHSQSSSCGAANVDGNFNKKEKDGSSSSRIPIFNPNLRISKCASWAGGECPSPEIQDLTPALRRRRQNTEKYVTDPSQLNLRFSRPKSRNMTRSRGVPSHLLGSGHFEQDNSSDNSTDEKLTNRISTQPADSTDTDREHQLPAPNQISSALQSHQTITDNQFIRPGRIIDECSNSSNYYDEHRIHSGNELIDGALNGGNDKLNEYRANVVSSPMKPHGHDLSDIIDIGEVVDLNDLPPPPESKIMGNEEVRLLCVTSHLSHRKSSKVGNVAKLFVMKLAAILTIVCFKEFIADEVQDALKSQIFRRMMWILIEDKLFKEKNKIQKIKQKTILTPTLNGTKKI</sequence>
<keyword evidence="4 10" id="KW-0418">Kinase</keyword>
<dbReference type="InterPro" id="IPR050235">
    <property type="entry name" value="CK1_Ser-Thr_kinase"/>
</dbReference>
<evidence type="ECO:0000256" key="7">
    <source>
        <dbReference type="PROSITE-ProRule" id="PRU10141"/>
    </source>
</evidence>
<evidence type="ECO:0000256" key="6">
    <source>
        <dbReference type="ARBA" id="ARBA00061588"/>
    </source>
</evidence>
<dbReference type="SMART" id="SM00220">
    <property type="entry name" value="S_TKc"/>
    <property type="match status" value="1"/>
</dbReference>
<feature type="compositionally biased region" description="Basic and acidic residues" evidence="8">
    <location>
        <begin position="663"/>
        <end position="676"/>
    </location>
</feature>
<feature type="compositionally biased region" description="Polar residues" evidence="8">
    <location>
        <begin position="505"/>
        <end position="520"/>
    </location>
</feature>
<dbReference type="FunFam" id="1.10.510.10:FF:000481">
    <property type="entry name" value="Asator, isoform D"/>
    <property type="match status" value="1"/>
</dbReference>
<feature type="region of interest" description="Disordered" evidence="8">
    <location>
        <begin position="487"/>
        <end position="614"/>
    </location>
</feature>
<dbReference type="PROSITE" id="PS50011">
    <property type="entry name" value="PROTEIN_KINASE_DOM"/>
    <property type="match status" value="1"/>
</dbReference>
<dbReference type="FunFam" id="3.30.200.20:FF:000358">
    <property type="entry name" value="Tau tubulin kinase 2b"/>
    <property type="match status" value="1"/>
</dbReference>
<dbReference type="InterPro" id="IPR011009">
    <property type="entry name" value="Kinase-like_dom_sf"/>
</dbReference>
<dbReference type="PANTHER" id="PTHR11909">
    <property type="entry name" value="CASEIN KINASE-RELATED"/>
    <property type="match status" value="1"/>
</dbReference>
<dbReference type="GO" id="GO:0005524">
    <property type="term" value="F:ATP binding"/>
    <property type="evidence" value="ECO:0007669"/>
    <property type="project" value="UniProtKB-UniRule"/>
</dbReference>
<dbReference type="Proteomes" id="UP001151699">
    <property type="component" value="Chromosome B"/>
</dbReference>
<proteinExistence type="inferred from homology"/>
<feature type="binding site" evidence="7">
    <location>
        <position position="46"/>
    </location>
    <ligand>
        <name>ATP</name>
        <dbReference type="ChEBI" id="CHEBI:30616"/>
    </ligand>
</feature>
<keyword evidence="2" id="KW-0808">Transferase</keyword>
<evidence type="ECO:0000256" key="1">
    <source>
        <dbReference type="ARBA" id="ARBA00022527"/>
    </source>
</evidence>
<dbReference type="Pfam" id="PF00069">
    <property type="entry name" value="Pkinase"/>
    <property type="match status" value="1"/>
</dbReference>
<evidence type="ECO:0000313" key="10">
    <source>
        <dbReference type="EMBL" id="KAJ6642151.1"/>
    </source>
</evidence>
<evidence type="ECO:0000256" key="2">
    <source>
        <dbReference type="ARBA" id="ARBA00022679"/>
    </source>
</evidence>
<dbReference type="CDD" id="cd14017">
    <property type="entry name" value="STKc_TTBK"/>
    <property type="match status" value="1"/>
</dbReference>
<accession>A0A9Q0N2G3</accession>
<feature type="region of interest" description="Disordered" evidence="8">
    <location>
        <begin position="654"/>
        <end position="692"/>
    </location>
</feature>
<dbReference type="SUPFAM" id="SSF56112">
    <property type="entry name" value="Protein kinase-like (PK-like)"/>
    <property type="match status" value="1"/>
</dbReference>
<dbReference type="GO" id="GO:0015630">
    <property type="term" value="C:microtubule cytoskeleton"/>
    <property type="evidence" value="ECO:0007669"/>
    <property type="project" value="UniProtKB-ARBA"/>
</dbReference>
<comment type="caution">
    <text evidence="10">The sequence shown here is derived from an EMBL/GenBank/DDBJ whole genome shotgun (WGS) entry which is preliminary data.</text>
</comment>
<name>A0A9Q0N2G3_9DIPT</name>
<keyword evidence="1" id="KW-0723">Serine/threonine-protein kinase</keyword>
<organism evidence="10 11">
    <name type="scientific">Pseudolycoriella hygida</name>
    <dbReference type="NCBI Taxonomy" id="35572"/>
    <lineage>
        <taxon>Eukaryota</taxon>
        <taxon>Metazoa</taxon>
        <taxon>Ecdysozoa</taxon>
        <taxon>Arthropoda</taxon>
        <taxon>Hexapoda</taxon>
        <taxon>Insecta</taxon>
        <taxon>Pterygota</taxon>
        <taxon>Neoptera</taxon>
        <taxon>Endopterygota</taxon>
        <taxon>Diptera</taxon>
        <taxon>Nematocera</taxon>
        <taxon>Sciaroidea</taxon>
        <taxon>Sciaridae</taxon>
        <taxon>Pseudolycoriella</taxon>
    </lineage>
</organism>
<gene>
    <name evidence="10" type="primary">Asator</name>
    <name evidence="10" type="ORF">Bhyg_07098</name>
</gene>
<evidence type="ECO:0000259" key="9">
    <source>
        <dbReference type="PROSITE" id="PS50011"/>
    </source>
</evidence>